<dbReference type="InterPro" id="IPR013785">
    <property type="entry name" value="Aldolase_TIM"/>
</dbReference>
<dbReference type="InterPro" id="IPR028581">
    <property type="entry name" value="DeoC_typeI"/>
</dbReference>
<protein>
    <recommendedName>
        <fullName evidence="7">Deoxyribose-phosphate aldolase</fullName>
        <shortName evidence="7">DERA</shortName>
        <ecNumber evidence="7">4.1.2.4</ecNumber>
    </recommendedName>
    <alternativeName>
        <fullName evidence="7">2-deoxy-D-ribose 5-phosphate aldolase</fullName>
    </alternativeName>
    <alternativeName>
        <fullName evidence="7">Phosphodeoxyriboaldolase</fullName>
        <shortName evidence="7">Deoxyriboaldolase</shortName>
    </alternativeName>
</protein>
<evidence type="ECO:0000256" key="6">
    <source>
        <dbReference type="ARBA" id="ARBA00056337"/>
    </source>
</evidence>
<evidence type="ECO:0000256" key="2">
    <source>
        <dbReference type="ARBA" id="ARBA00022490"/>
    </source>
</evidence>
<keyword evidence="3 7" id="KW-0456">Lyase</keyword>
<dbReference type="GO" id="GO:0016052">
    <property type="term" value="P:carbohydrate catabolic process"/>
    <property type="evidence" value="ECO:0007669"/>
    <property type="project" value="TreeGrafter"/>
</dbReference>
<dbReference type="GO" id="GO:0006018">
    <property type="term" value="P:2-deoxyribose 1-phosphate catabolic process"/>
    <property type="evidence" value="ECO:0007669"/>
    <property type="project" value="UniProtKB-UniRule"/>
</dbReference>
<reference evidence="8" key="1">
    <citation type="submission" date="2020-08" db="EMBL/GenBank/DDBJ databases">
        <authorList>
            <person name="Uke A."/>
            <person name="Chhe C."/>
            <person name="Baramee S."/>
            <person name="Kosugi A."/>
        </authorList>
    </citation>
    <scope>NUCLEOTIDE SEQUENCE</scope>
    <source>
        <strain evidence="8">DA-C8</strain>
    </source>
</reference>
<dbReference type="FunFam" id="3.20.20.70:FF:000044">
    <property type="entry name" value="Deoxyribose-phosphate aldolase"/>
    <property type="match status" value="1"/>
</dbReference>
<feature type="active site" description="Proton donor/acceptor" evidence="7">
    <location>
        <position position="181"/>
    </location>
</feature>
<feature type="active site" description="Schiff-base intermediate with acetaldehyde" evidence="7">
    <location>
        <position position="152"/>
    </location>
</feature>
<comment type="caution">
    <text evidence="8">The sequence shown here is derived from an EMBL/GenBank/DDBJ whole genome shotgun (WGS) entry which is preliminary data.</text>
</comment>
<dbReference type="RefSeq" id="WP_200965681.1">
    <property type="nucleotide sequence ID" value="NZ_BMAQ01000005.1"/>
</dbReference>
<evidence type="ECO:0000256" key="1">
    <source>
        <dbReference type="ARBA" id="ARBA00010936"/>
    </source>
</evidence>
<dbReference type="PANTHER" id="PTHR10889">
    <property type="entry name" value="DEOXYRIBOSE-PHOSPHATE ALDOLASE"/>
    <property type="match status" value="1"/>
</dbReference>
<dbReference type="GO" id="GO:0009264">
    <property type="term" value="P:deoxyribonucleotide catabolic process"/>
    <property type="evidence" value="ECO:0007669"/>
    <property type="project" value="UniProtKB-UniRule"/>
</dbReference>
<organism evidence="8 9">
    <name type="scientific">Insulibacter thermoxylanivorax</name>
    <dbReference type="NCBI Taxonomy" id="2749268"/>
    <lineage>
        <taxon>Bacteria</taxon>
        <taxon>Bacillati</taxon>
        <taxon>Bacillota</taxon>
        <taxon>Bacilli</taxon>
        <taxon>Bacillales</taxon>
        <taxon>Paenibacillaceae</taxon>
        <taxon>Insulibacter</taxon>
    </lineage>
</organism>
<evidence type="ECO:0000256" key="7">
    <source>
        <dbReference type="HAMAP-Rule" id="MF_00114"/>
    </source>
</evidence>
<comment type="similarity">
    <text evidence="1 7">Belongs to the DeoC/FbaB aldolase family. DeoC type 1 subfamily.</text>
</comment>
<dbReference type="GO" id="GO:0004139">
    <property type="term" value="F:deoxyribose-phosphate aldolase activity"/>
    <property type="evidence" value="ECO:0007669"/>
    <property type="project" value="UniProtKB-UniRule"/>
</dbReference>
<reference evidence="8" key="2">
    <citation type="journal article" date="2021" name="Data Brief">
        <title>Draft genome sequence data of the facultative, thermophilic, xylanolytic bacterium Paenibacillus sp. strain DA-C8.</title>
        <authorList>
            <person name="Chhe C."/>
            <person name="Uke A."/>
            <person name="Baramee S."/>
            <person name="Ungkulpasvich U."/>
            <person name="Tachaapaikoon C."/>
            <person name="Pason P."/>
            <person name="Waeonukul R."/>
            <person name="Ratanakhanokchai K."/>
            <person name="Kosugi A."/>
        </authorList>
    </citation>
    <scope>NUCLEOTIDE SEQUENCE</scope>
    <source>
        <strain evidence="8">DA-C8</strain>
    </source>
</reference>
<keyword evidence="4 7" id="KW-0704">Schiff base</keyword>
<dbReference type="GO" id="GO:0005737">
    <property type="term" value="C:cytoplasm"/>
    <property type="evidence" value="ECO:0007669"/>
    <property type="project" value="UniProtKB-SubCell"/>
</dbReference>
<evidence type="ECO:0000256" key="4">
    <source>
        <dbReference type="ARBA" id="ARBA00023270"/>
    </source>
</evidence>
<dbReference type="AlphaFoldDB" id="A0A916QB38"/>
<dbReference type="InterPro" id="IPR011343">
    <property type="entry name" value="DeoC"/>
</dbReference>
<comment type="catalytic activity">
    <reaction evidence="5 7">
        <text>2-deoxy-D-ribose 5-phosphate = D-glyceraldehyde 3-phosphate + acetaldehyde</text>
        <dbReference type="Rhea" id="RHEA:12821"/>
        <dbReference type="ChEBI" id="CHEBI:15343"/>
        <dbReference type="ChEBI" id="CHEBI:59776"/>
        <dbReference type="ChEBI" id="CHEBI:62877"/>
        <dbReference type="EC" id="4.1.2.4"/>
    </reaction>
</comment>
<proteinExistence type="inferred from homology"/>
<evidence type="ECO:0000256" key="5">
    <source>
        <dbReference type="ARBA" id="ARBA00048791"/>
    </source>
</evidence>
<accession>A0A916QB38</accession>
<dbReference type="EMBL" id="BMAQ01000005">
    <property type="protein sequence ID" value="GFR37395.1"/>
    <property type="molecule type" value="Genomic_DNA"/>
</dbReference>
<keyword evidence="9" id="KW-1185">Reference proteome</keyword>
<dbReference type="NCBIfam" id="TIGR00126">
    <property type="entry name" value="deoC"/>
    <property type="match status" value="1"/>
</dbReference>
<dbReference type="HAMAP" id="MF_00114">
    <property type="entry name" value="DeoC_type1"/>
    <property type="match status" value="1"/>
</dbReference>
<name>A0A916QB38_9BACL</name>
<dbReference type="Gene3D" id="3.20.20.70">
    <property type="entry name" value="Aldolase class I"/>
    <property type="match status" value="1"/>
</dbReference>
<comment type="subcellular location">
    <subcellularLocation>
        <location evidence="7">Cytoplasm</location>
    </subcellularLocation>
</comment>
<evidence type="ECO:0000313" key="8">
    <source>
        <dbReference type="EMBL" id="GFR37395.1"/>
    </source>
</evidence>
<dbReference type="InterPro" id="IPR002915">
    <property type="entry name" value="DeoC/FbaB/LacD_aldolase"/>
</dbReference>
<comment type="pathway">
    <text evidence="7">Carbohydrate degradation; 2-deoxy-D-ribose 1-phosphate degradation; D-glyceraldehyde 3-phosphate and acetaldehyde from 2-deoxy-alpha-D-ribose 1-phosphate: step 2/2.</text>
</comment>
<dbReference type="PIRSF" id="PIRSF001357">
    <property type="entry name" value="DeoC"/>
    <property type="match status" value="1"/>
</dbReference>
<evidence type="ECO:0000313" key="9">
    <source>
        <dbReference type="Proteomes" id="UP000654993"/>
    </source>
</evidence>
<comment type="function">
    <text evidence="6 7">Catalyzes a reversible aldol reaction between acetaldehyde and D-glyceraldehyde 3-phosphate to generate 2-deoxy-D-ribose 5-phosphate.</text>
</comment>
<dbReference type="PANTHER" id="PTHR10889:SF1">
    <property type="entry name" value="DEOXYRIBOSE-PHOSPHATE ALDOLASE"/>
    <property type="match status" value="1"/>
</dbReference>
<evidence type="ECO:0000256" key="3">
    <source>
        <dbReference type="ARBA" id="ARBA00023239"/>
    </source>
</evidence>
<dbReference type="CDD" id="cd00959">
    <property type="entry name" value="DeoC"/>
    <property type="match status" value="1"/>
</dbReference>
<dbReference type="EC" id="4.1.2.4" evidence="7"/>
<sequence length="221" mass="23106">MNLASAIDHTYLKPEASKSDIERLCREAMEYQFKSVCVNGVWVRECAQLLSGTSVGISAVCGFPLGAAADAAKAYEAELAADDGATEIDMVMQIGLFLDGQYAAVEKDIRSVVNAVQGAAAVKVILETGYLTDEQIVEACKIAEQAGAHFVKTSTGFGPGGATVHHVRLMRSSVSDNMQVKASGGIRDYQTAVAMIEAGASRLGTSSGAAIMQGLTGSKSY</sequence>
<dbReference type="Proteomes" id="UP000654993">
    <property type="component" value="Unassembled WGS sequence"/>
</dbReference>
<keyword evidence="2 7" id="KW-0963">Cytoplasm</keyword>
<feature type="active site" description="Proton donor/acceptor" evidence="7">
    <location>
        <position position="89"/>
    </location>
</feature>
<dbReference type="SUPFAM" id="SSF51569">
    <property type="entry name" value="Aldolase"/>
    <property type="match status" value="1"/>
</dbReference>
<dbReference type="Pfam" id="PF01791">
    <property type="entry name" value="DeoC"/>
    <property type="match status" value="1"/>
</dbReference>
<dbReference type="SMART" id="SM01133">
    <property type="entry name" value="DeoC"/>
    <property type="match status" value="1"/>
</dbReference>
<gene>
    <name evidence="7 8" type="primary">deoC</name>
    <name evidence="8" type="ORF">PRECH8_06910</name>
</gene>